<dbReference type="PANTHER" id="PTHR48081:SF13">
    <property type="entry name" value="ALPHA_BETA HYDROLASE"/>
    <property type="match status" value="1"/>
</dbReference>
<feature type="chain" id="PRO_5032436824" evidence="2">
    <location>
        <begin position="29"/>
        <end position="310"/>
    </location>
</feature>
<dbReference type="InterPro" id="IPR029058">
    <property type="entry name" value="AB_hydrolase_fold"/>
</dbReference>
<evidence type="ECO:0000313" key="5">
    <source>
        <dbReference type="Proteomes" id="UP000587527"/>
    </source>
</evidence>
<dbReference type="InterPro" id="IPR049492">
    <property type="entry name" value="BD-FAE-like_dom"/>
</dbReference>
<dbReference type="Gene3D" id="3.40.50.1820">
    <property type="entry name" value="alpha/beta hydrolase"/>
    <property type="match status" value="1"/>
</dbReference>
<sequence length="310" mass="32066">MKNPWGTRLTVPGTLMLALVGMLAVAQAATAGAPAGPPAAVQASGTAAPTGITNIVYKTVAGTQIKLDLFFASAPGVHPLIIWVHGGGWQSGDKSNCLPTRLNVTSRGYHVACIDYRLSGQAIHPAQIEDVKSAIVFLRGRAAQYRLDPQRFAIWGSSAGGHLAALAGTTSGDRLFTTNPAASTVQAVVDYYGPTDLLALVQTPGYTSHQSPDSAESRLLGGPVLDNPQAADAASPITYVSPADPPFFIVHGTADPVVPPQQSSLIRDALQAAGATAQLTYLTGAGHGGPEFSTPALTDQVLLFLQQQLA</sequence>
<keyword evidence="2" id="KW-0732">Signal</keyword>
<reference evidence="4 5" key="1">
    <citation type="submission" date="2020-08" db="EMBL/GenBank/DDBJ databases">
        <title>Sequencing the genomes of 1000 actinobacteria strains.</title>
        <authorList>
            <person name="Klenk H.-P."/>
        </authorList>
    </citation>
    <scope>NUCLEOTIDE SEQUENCE [LARGE SCALE GENOMIC DNA]</scope>
    <source>
        <strain evidence="4 5">DSM 45362</strain>
    </source>
</reference>
<evidence type="ECO:0000259" key="3">
    <source>
        <dbReference type="Pfam" id="PF20434"/>
    </source>
</evidence>
<organism evidence="4 5">
    <name type="scientific">Allocatelliglobosispora scoriae</name>
    <dbReference type="NCBI Taxonomy" id="643052"/>
    <lineage>
        <taxon>Bacteria</taxon>
        <taxon>Bacillati</taxon>
        <taxon>Actinomycetota</taxon>
        <taxon>Actinomycetes</taxon>
        <taxon>Micromonosporales</taxon>
        <taxon>Micromonosporaceae</taxon>
        <taxon>Allocatelliglobosispora</taxon>
    </lineage>
</organism>
<protein>
    <submittedName>
        <fullName evidence="4">Acetyl esterase/lipase</fullName>
    </submittedName>
</protein>
<feature type="domain" description="BD-FAE-like" evidence="3">
    <location>
        <begin position="71"/>
        <end position="270"/>
    </location>
</feature>
<accession>A0A841BKJ6</accession>
<dbReference type="Proteomes" id="UP000587527">
    <property type="component" value="Unassembled WGS sequence"/>
</dbReference>
<dbReference type="InterPro" id="IPR050300">
    <property type="entry name" value="GDXG_lipolytic_enzyme"/>
</dbReference>
<dbReference type="RefSeq" id="WP_184832369.1">
    <property type="nucleotide sequence ID" value="NZ_JACHMN010000001.1"/>
</dbReference>
<keyword evidence="1" id="KW-0378">Hydrolase</keyword>
<feature type="signal peptide" evidence="2">
    <location>
        <begin position="1"/>
        <end position="28"/>
    </location>
</feature>
<name>A0A841BKJ6_9ACTN</name>
<dbReference type="SUPFAM" id="SSF53474">
    <property type="entry name" value="alpha/beta-Hydrolases"/>
    <property type="match status" value="1"/>
</dbReference>
<gene>
    <name evidence="4" type="ORF">F4553_000902</name>
</gene>
<keyword evidence="5" id="KW-1185">Reference proteome</keyword>
<dbReference type="PANTHER" id="PTHR48081">
    <property type="entry name" value="AB HYDROLASE SUPERFAMILY PROTEIN C4A8.06C"/>
    <property type="match status" value="1"/>
</dbReference>
<comment type="caution">
    <text evidence="4">The sequence shown here is derived from an EMBL/GenBank/DDBJ whole genome shotgun (WGS) entry which is preliminary data.</text>
</comment>
<dbReference type="AlphaFoldDB" id="A0A841BKJ6"/>
<evidence type="ECO:0000256" key="1">
    <source>
        <dbReference type="ARBA" id="ARBA00022801"/>
    </source>
</evidence>
<dbReference type="EMBL" id="JACHMN010000001">
    <property type="protein sequence ID" value="MBB5867523.1"/>
    <property type="molecule type" value="Genomic_DNA"/>
</dbReference>
<dbReference type="GO" id="GO:0016787">
    <property type="term" value="F:hydrolase activity"/>
    <property type="evidence" value="ECO:0007669"/>
    <property type="project" value="UniProtKB-KW"/>
</dbReference>
<evidence type="ECO:0000313" key="4">
    <source>
        <dbReference type="EMBL" id="MBB5867523.1"/>
    </source>
</evidence>
<proteinExistence type="predicted"/>
<dbReference type="Pfam" id="PF20434">
    <property type="entry name" value="BD-FAE"/>
    <property type="match status" value="1"/>
</dbReference>
<evidence type="ECO:0000256" key="2">
    <source>
        <dbReference type="SAM" id="SignalP"/>
    </source>
</evidence>